<gene>
    <name evidence="1" type="ORF">Q8A49_15085</name>
</gene>
<proteinExistence type="predicted"/>
<comment type="caution">
    <text evidence="1">The sequence shown here is derived from an EMBL/GenBank/DDBJ whole genome shotgun (WGS) entry which is preliminary data.</text>
</comment>
<accession>A0ABU7KS59</accession>
<dbReference type="EMBL" id="JAUUCC010000034">
    <property type="protein sequence ID" value="MEE2051824.1"/>
    <property type="molecule type" value="Genomic_DNA"/>
</dbReference>
<dbReference type="RefSeq" id="WP_330158888.1">
    <property type="nucleotide sequence ID" value="NZ_BAAAJA010000022.1"/>
</dbReference>
<protein>
    <submittedName>
        <fullName evidence="1">Uncharacterized protein</fullName>
    </submittedName>
</protein>
<reference evidence="1 2" key="1">
    <citation type="submission" date="2023-07" db="EMBL/GenBank/DDBJ databases">
        <authorList>
            <person name="Girao M."/>
            <person name="Carvalho M.F."/>
        </authorList>
    </citation>
    <scope>NUCLEOTIDE SEQUENCE [LARGE SCALE GENOMIC DNA]</scope>
    <source>
        <strain evidence="1 2">66/93</strain>
    </source>
</reference>
<evidence type="ECO:0000313" key="2">
    <source>
        <dbReference type="Proteomes" id="UP001348641"/>
    </source>
</evidence>
<dbReference type="Proteomes" id="UP001348641">
    <property type="component" value="Unassembled WGS sequence"/>
</dbReference>
<organism evidence="1 2">
    <name type="scientific">Nocardiopsis tropica</name>
    <dbReference type="NCBI Taxonomy" id="109330"/>
    <lineage>
        <taxon>Bacteria</taxon>
        <taxon>Bacillati</taxon>
        <taxon>Actinomycetota</taxon>
        <taxon>Actinomycetes</taxon>
        <taxon>Streptosporangiales</taxon>
        <taxon>Nocardiopsidaceae</taxon>
        <taxon>Nocardiopsis</taxon>
    </lineage>
</organism>
<evidence type="ECO:0000313" key="1">
    <source>
        <dbReference type="EMBL" id="MEE2051824.1"/>
    </source>
</evidence>
<name>A0ABU7KS59_9ACTN</name>
<sequence>MDQINTEARPATAEDIASSLADMFDNYPMGDPGDPLTTMAFTGPDGKTHTVTADPEQLGWFADLITAGHADADRSHYDHPDHRVCAHCEQARPIPGVPETDDEG</sequence>